<comment type="similarity">
    <text evidence="2 5">Belongs to the Nudix hydrolase family.</text>
</comment>
<dbReference type="GO" id="GO:0016787">
    <property type="term" value="F:hydrolase activity"/>
    <property type="evidence" value="ECO:0007669"/>
    <property type="project" value="UniProtKB-KW"/>
</dbReference>
<dbReference type="AlphaFoldDB" id="A0A5M3XRN0"/>
<dbReference type="InterPro" id="IPR000086">
    <property type="entry name" value="NUDIX_hydrolase_dom"/>
</dbReference>
<keyword evidence="8" id="KW-1185">Reference proteome</keyword>
<dbReference type="PANTHER" id="PTHR43046">
    <property type="entry name" value="GDP-MANNOSE MANNOSYL HYDROLASE"/>
    <property type="match status" value="1"/>
</dbReference>
<dbReference type="PANTHER" id="PTHR43046:SF12">
    <property type="entry name" value="GDP-MANNOSE MANNOSYL HYDROLASE"/>
    <property type="match status" value="1"/>
</dbReference>
<evidence type="ECO:0000256" key="3">
    <source>
        <dbReference type="ARBA" id="ARBA00022801"/>
    </source>
</evidence>
<evidence type="ECO:0000313" key="8">
    <source>
        <dbReference type="Proteomes" id="UP000377595"/>
    </source>
</evidence>
<dbReference type="PROSITE" id="PS51462">
    <property type="entry name" value="NUDIX"/>
    <property type="match status" value="1"/>
</dbReference>
<keyword evidence="3 5" id="KW-0378">Hydrolase</keyword>
<dbReference type="InterPro" id="IPR015797">
    <property type="entry name" value="NUDIX_hydrolase-like_dom_sf"/>
</dbReference>
<evidence type="ECO:0000259" key="6">
    <source>
        <dbReference type="PROSITE" id="PS51462"/>
    </source>
</evidence>
<dbReference type="InterPro" id="IPR020476">
    <property type="entry name" value="Nudix_hydrolase"/>
</dbReference>
<dbReference type="SUPFAM" id="SSF55811">
    <property type="entry name" value="Nudix"/>
    <property type="match status" value="1"/>
</dbReference>
<gene>
    <name evidence="7" type="ORF">Aple_068740</name>
</gene>
<organism evidence="7 8">
    <name type="scientific">Acrocarpospora pleiomorpha</name>
    <dbReference type="NCBI Taxonomy" id="90975"/>
    <lineage>
        <taxon>Bacteria</taxon>
        <taxon>Bacillati</taxon>
        <taxon>Actinomycetota</taxon>
        <taxon>Actinomycetes</taxon>
        <taxon>Streptosporangiales</taxon>
        <taxon>Streptosporangiaceae</taxon>
        <taxon>Acrocarpospora</taxon>
    </lineage>
</organism>
<evidence type="ECO:0000256" key="1">
    <source>
        <dbReference type="ARBA" id="ARBA00001946"/>
    </source>
</evidence>
<dbReference type="Proteomes" id="UP000377595">
    <property type="component" value="Unassembled WGS sequence"/>
</dbReference>
<feature type="domain" description="Nudix hydrolase" evidence="6">
    <location>
        <begin position="5"/>
        <end position="150"/>
    </location>
</feature>
<proteinExistence type="inferred from homology"/>
<evidence type="ECO:0000256" key="4">
    <source>
        <dbReference type="ARBA" id="ARBA00022842"/>
    </source>
</evidence>
<accession>A0A5M3XRN0</accession>
<dbReference type="Gene3D" id="3.90.79.10">
    <property type="entry name" value="Nucleoside Triphosphate Pyrophosphohydrolase"/>
    <property type="match status" value="1"/>
</dbReference>
<dbReference type="EMBL" id="BLAF01000047">
    <property type="protein sequence ID" value="GES23975.1"/>
    <property type="molecule type" value="Genomic_DNA"/>
</dbReference>
<dbReference type="InterPro" id="IPR020084">
    <property type="entry name" value="NUDIX_hydrolase_CS"/>
</dbReference>
<protein>
    <submittedName>
        <fullName evidence="7">DNA mismatch repair protein MutT</fullName>
    </submittedName>
</protein>
<evidence type="ECO:0000256" key="5">
    <source>
        <dbReference type="RuleBase" id="RU003476"/>
    </source>
</evidence>
<dbReference type="RefSeq" id="WP_218038631.1">
    <property type="nucleotide sequence ID" value="NZ_BAAAHM010000024.1"/>
</dbReference>
<name>A0A5M3XRN0_9ACTN</name>
<comment type="caution">
    <text evidence="7">The sequence shown here is derived from an EMBL/GenBank/DDBJ whole genome shotgun (WGS) entry which is preliminary data.</text>
</comment>
<comment type="cofactor">
    <cofactor evidence="1">
        <name>Mg(2+)</name>
        <dbReference type="ChEBI" id="CHEBI:18420"/>
    </cofactor>
</comment>
<evidence type="ECO:0000313" key="7">
    <source>
        <dbReference type="EMBL" id="GES23975.1"/>
    </source>
</evidence>
<keyword evidence="4" id="KW-0460">Magnesium</keyword>
<dbReference type="PRINTS" id="PR00502">
    <property type="entry name" value="NUDIXFAMILY"/>
</dbReference>
<dbReference type="Pfam" id="PF00293">
    <property type="entry name" value="NUDIX"/>
    <property type="match status" value="1"/>
</dbReference>
<dbReference type="PROSITE" id="PS00893">
    <property type="entry name" value="NUDIX_BOX"/>
    <property type="match status" value="1"/>
</dbReference>
<reference evidence="7 8" key="1">
    <citation type="submission" date="2019-10" db="EMBL/GenBank/DDBJ databases">
        <title>Whole genome shotgun sequence of Acrocarpospora pleiomorpha NBRC 16267.</title>
        <authorList>
            <person name="Ichikawa N."/>
            <person name="Kimura A."/>
            <person name="Kitahashi Y."/>
            <person name="Komaki H."/>
            <person name="Oguchi A."/>
        </authorList>
    </citation>
    <scope>NUCLEOTIDE SEQUENCE [LARGE SCALE GENOMIC DNA]</scope>
    <source>
        <strain evidence="7 8">NBRC 16267</strain>
    </source>
</reference>
<sequence length="168" mass="18599">MPAAIPRPTARILIVDGNDRLLLFRGLGSTKNPDYAWFTPGGGAHPGEDLTAAAVRELREETGYRVAPEAMGPVVAFTSGHWVANDGTLYHAEDSFFFLRVPEFDVDLSGMEEFESTMFDSFRWWTLAELRATTDRLAPLQLADLLERLLKGDIPAQPVLIPWGAIPD</sequence>
<evidence type="ECO:0000256" key="2">
    <source>
        <dbReference type="ARBA" id="ARBA00005582"/>
    </source>
</evidence>
<dbReference type="CDD" id="cd04685">
    <property type="entry name" value="NUDIX_Hydrolase"/>
    <property type="match status" value="1"/>
</dbReference>